<feature type="transmembrane region" description="Helical" evidence="1">
    <location>
        <begin position="73"/>
        <end position="95"/>
    </location>
</feature>
<dbReference type="Proteomes" id="UP000282876">
    <property type="component" value="Unassembled WGS sequence"/>
</dbReference>
<feature type="transmembrane region" description="Helical" evidence="1">
    <location>
        <begin position="107"/>
        <end position="126"/>
    </location>
</feature>
<accession>A0A437AHV3</accession>
<dbReference type="AlphaFoldDB" id="A0A437AHV3"/>
<keyword evidence="1" id="KW-0812">Transmembrane</keyword>
<keyword evidence="1" id="KW-1133">Transmembrane helix</keyword>
<protein>
    <submittedName>
        <fullName evidence="2">Uncharacterized protein</fullName>
    </submittedName>
</protein>
<gene>
    <name evidence="2" type="ORF">TUBRATIS_28510</name>
</gene>
<feature type="transmembrane region" description="Helical" evidence="1">
    <location>
        <begin position="33"/>
        <end position="52"/>
    </location>
</feature>
<evidence type="ECO:0000313" key="2">
    <source>
        <dbReference type="EMBL" id="RVD90724.1"/>
    </source>
</evidence>
<keyword evidence="1" id="KW-0472">Membrane</keyword>
<reference evidence="2 3" key="1">
    <citation type="submission" date="2018-10" db="EMBL/GenBank/DDBJ databases">
        <title>Draft genome sequence of the microsporidian Tubulinosema ratisbonensis.</title>
        <authorList>
            <person name="Polonais V."/>
            <person name="Peyretaillade E."/>
            <person name="Niehus S."/>
            <person name="Wawrzyniak I."/>
            <person name="Franchet A."/>
            <person name="Gaspin C."/>
            <person name="Reichstadt M."/>
            <person name="Belser C."/>
            <person name="Labadie K."/>
            <person name="Delbac F."/>
            <person name="Ferrandon D."/>
        </authorList>
    </citation>
    <scope>NUCLEOTIDE SEQUENCE [LARGE SCALE GENOMIC DNA]</scope>
    <source>
        <strain evidence="2 3">Franzen</strain>
    </source>
</reference>
<organism evidence="2 3">
    <name type="scientific">Tubulinosema ratisbonensis</name>
    <dbReference type="NCBI Taxonomy" id="291195"/>
    <lineage>
        <taxon>Eukaryota</taxon>
        <taxon>Fungi</taxon>
        <taxon>Fungi incertae sedis</taxon>
        <taxon>Microsporidia</taxon>
        <taxon>Tubulinosematoidea</taxon>
        <taxon>Tubulinosematidae</taxon>
        <taxon>Tubulinosema</taxon>
    </lineage>
</organism>
<feature type="transmembrane region" description="Helical" evidence="1">
    <location>
        <begin position="7"/>
        <end position="27"/>
    </location>
</feature>
<sequence length="240" mass="28638">MSKNNLVSYIHSIDIITEIPLILALTIKYFTKIHTYLIILFYFLIFIVSYFINSEKKVKYFRNASKSIFILKLMYIFIIASFNLVNTLNILNYIIPRILKGIILNPFDMLGIGYVAFFSSILFLILKDIKICKNDLYNLFVLCLFCFICIYSSSFILFYNEIFFYWLIGLFFYLFLTTFLLVGLIDKKKDDKFKEGFFLQGISKILFVVMVMLEFHFEFILMKTGMNRFTNMFLFKPLFY</sequence>
<dbReference type="VEuPathDB" id="MicrosporidiaDB:TUBRATIS_28510"/>
<evidence type="ECO:0000313" key="3">
    <source>
        <dbReference type="Proteomes" id="UP000282876"/>
    </source>
</evidence>
<comment type="caution">
    <text evidence="2">The sequence shown here is derived from an EMBL/GenBank/DDBJ whole genome shotgun (WGS) entry which is preliminary data.</text>
</comment>
<dbReference type="EMBL" id="RCSS01000796">
    <property type="protein sequence ID" value="RVD90724.1"/>
    <property type="molecule type" value="Genomic_DNA"/>
</dbReference>
<proteinExistence type="predicted"/>
<feature type="transmembrane region" description="Helical" evidence="1">
    <location>
        <begin position="197"/>
        <end position="217"/>
    </location>
</feature>
<evidence type="ECO:0000256" key="1">
    <source>
        <dbReference type="SAM" id="Phobius"/>
    </source>
</evidence>
<name>A0A437AHV3_9MICR</name>
<feature type="transmembrane region" description="Helical" evidence="1">
    <location>
        <begin position="164"/>
        <end position="185"/>
    </location>
</feature>
<feature type="transmembrane region" description="Helical" evidence="1">
    <location>
        <begin position="138"/>
        <end position="158"/>
    </location>
</feature>
<keyword evidence="3" id="KW-1185">Reference proteome</keyword>